<dbReference type="AlphaFoldDB" id="A0AA38MQ02"/>
<evidence type="ECO:0000256" key="9">
    <source>
        <dbReference type="ARBA" id="ARBA00023224"/>
    </source>
</evidence>
<comment type="subcellular location">
    <subcellularLocation>
        <location evidence="1 10">Cell membrane</location>
        <topology evidence="1 10">Multi-pass membrane protein</topology>
    </subcellularLocation>
</comment>
<evidence type="ECO:0000256" key="6">
    <source>
        <dbReference type="ARBA" id="ARBA00022989"/>
    </source>
</evidence>
<comment type="similarity">
    <text evidence="10">Belongs to the insect chemoreceptor superfamily. Heteromeric odorant receptor channel (TC 1.A.69) family.</text>
</comment>
<feature type="transmembrane region" description="Helical" evidence="10">
    <location>
        <begin position="69"/>
        <end position="87"/>
    </location>
</feature>
<accession>A0AA38MQ02</accession>
<evidence type="ECO:0000256" key="2">
    <source>
        <dbReference type="ARBA" id="ARBA00022475"/>
    </source>
</evidence>
<proteinExistence type="inferred from homology"/>
<dbReference type="GO" id="GO:0004984">
    <property type="term" value="F:olfactory receptor activity"/>
    <property type="evidence" value="ECO:0007669"/>
    <property type="project" value="InterPro"/>
</dbReference>
<evidence type="ECO:0000313" key="11">
    <source>
        <dbReference type="EMBL" id="KAJ3663383.1"/>
    </source>
</evidence>
<sequence length="385" mass="45174">MNFQWKTVIIPYILVLKIVGYWPKQTCYKANFYSFYAVTFGVIFIGGHNLSQIIYTFHIRKDLKKLTVGLYMTSTNLLAVVKIYSFVRNVGIIKQLLFKMEEYEFGPKTRQQVRLLQKSLNFWKIVSFLYSIAMYSVVFSFSVLPLFTNNWRKTRLLPFRVWFPFSTRKMTRYVFVYIYQVISAWYIAIVTLNIDLVMFTLMMFVWNQCEILCDNLRYLEDDKFFVEKFIECVKHHKAIVSFAKNSNRLSNNIVLGQMITSVVVVSLAMFQLTQVHFISCEAFTSLLHITASLLQTLFYCWCGNEVEIKSSQISYAIYESKWVDQHEAVKKMMLIFGCRCQNPIILNAIQLFPLCLKTFITIVRSAWSYFVLLRNAGSYDVSAGL</sequence>
<feature type="transmembrane region" description="Helical" evidence="10">
    <location>
        <begin position="174"/>
        <end position="206"/>
    </location>
</feature>
<keyword evidence="4 10" id="KW-0812">Transmembrane</keyword>
<evidence type="ECO:0000256" key="5">
    <source>
        <dbReference type="ARBA" id="ARBA00022725"/>
    </source>
</evidence>
<keyword evidence="2" id="KW-1003">Cell membrane</keyword>
<dbReference type="PANTHER" id="PTHR21137">
    <property type="entry name" value="ODORANT RECEPTOR"/>
    <property type="match status" value="1"/>
</dbReference>
<protein>
    <recommendedName>
        <fullName evidence="10">Odorant receptor</fullName>
    </recommendedName>
</protein>
<dbReference type="InterPro" id="IPR004117">
    <property type="entry name" value="7tm6_olfct_rcpt"/>
</dbReference>
<dbReference type="EMBL" id="JALNTZ010000002">
    <property type="protein sequence ID" value="KAJ3663383.1"/>
    <property type="molecule type" value="Genomic_DNA"/>
</dbReference>
<evidence type="ECO:0000256" key="7">
    <source>
        <dbReference type="ARBA" id="ARBA00023136"/>
    </source>
</evidence>
<dbReference type="Pfam" id="PF02949">
    <property type="entry name" value="7tm_6"/>
    <property type="match status" value="1"/>
</dbReference>
<evidence type="ECO:0000256" key="1">
    <source>
        <dbReference type="ARBA" id="ARBA00004651"/>
    </source>
</evidence>
<gene>
    <name evidence="11" type="ORF">Zmor_007658</name>
</gene>
<organism evidence="11 12">
    <name type="scientific">Zophobas morio</name>
    <dbReference type="NCBI Taxonomy" id="2755281"/>
    <lineage>
        <taxon>Eukaryota</taxon>
        <taxon>Metazoa</taxon>
        <taxon>Ecdysozoa</taxon>
        <taxon>Arthropoda</taxon>
        <taxon>Hexapoda</taxon>
        <taxon>Insecta</taxon>
        <taxon>Pterygota</taxon>
        <taxon>Neoptera</taxon>
        <taxon>Endopterygota</taxon>
        <taxon>Coleoptera</taxon>
        <taxon>Polyphaga</taxon>
        <taxon>Cucujiformia</taxon>
        <taxon>Tenebrionidae</taxon>
        <taxon>Zophobas</taxon>
    </lineage>
</organism>
<dbReference type="GO" id="GO:0007165">
    <property type="term" value="P:signal transduction"/>
    <property type="evidence" value="ECO:0007669"/>
    <property type="project" value="UniProtKB-KW"/>
</dbReference>
<dbReference type="Proteomes" id="UP001168821">
    <property type="component" value="Unassembled WGS sequence"/>
</dbReference>
<keyword evidence="9 10" id="KW-0807">Transducer</keyword>
<keyword evidence="12" id="KW-1185">Reference proteome</keyword>
<comment type="caution">
    <text evidence="11">The sequence shown here is derived from an EMBL/GenBank/DDBJ whole genome shotgun (WGS) entry which is preliminary data.</text>
</comment>
<dbReference type="PANTHER" id="PTHR21137:SF35">
    <property type="entry name" value="ODORANT RECEPTOR 19A-RELATED"/>
    <property type="match status" value="1"/>
</dbReference>
<dbReference type="GO" id="GO:0005549">
    <property type="term" value="F:odorant binding"/>
    <property type="evidence" value="ECO:0007669"/>
    <property type="project" value="InterPro"/>
</dbReference>
<keyword evidence="8 10" id="KW-0675">Receptor</keyword>
<feature type="transmembrane region" description="Helical" evidence="10">
    <location>
        <begin position="125"/>
        <end position="147"/>
    </location>
</feature>
<comment type="caution">
    <text evidence="10">Lacks conserved residue(s) required for the propagation of feature annotation.</text>
</comment>
<dbReference type="GO" id="GO:0005886">
    <property type="term" value="C:plasma membrane"/>
    <property type="evidence" value="ECO:0007669"/>
    <property type="project" value="UniProtKB-SubCell"/>
</dbReference>
<feature type="transmembrane region" description="Helical" evidence="10">
    <location>
        <begin position="7"/>
        <end position="23"/>
    </location>
</feature>
<keyword evidence="5 10" id="KW-0552">Olfaction</keyword>
<keyword evidence="3 10" id="KW-0716">Sensory transduction</keyword>
<keyword evidence="6 10" id="KW-1133">Transmembrane helix</keyword>
<evidence type="ECO:0000256" key="8">
    <source>
        <dbReference type="ARBA" id="ARBA00023170"/>
    </source>
</evidence>
<name>A0AA38MQ02_9CUCU</name>
<keyword evidence="7 10" id="KW-0472">Membrane</keyword>
<evidence type="ECO:0000256" key="3">
    <source>
        <dbReference type="ARBA" id="ARBA00022606"/>
    </source>
</evidence>
<feature type="transmembrane region" description="Helical" evidence="10">
    <location>
        <begin position="35"/>
        <end position="57"/>
    </location>
</feature>
<reference evidence="11" key="1">
    <citation type="journal article" date="2023" name="G3 (Bethesda)">
        <title>Whole genome assemblies of Zophobas morio and Tenebrio molitor.</title>
        <authorList>
            <person name="Kaur S."/>
            <person name="Stinson S.A."/>
            <person name="diCenzo G.C."/>
        </authorList>
    </citation>
    <scope>NUCLEOTIDE SEQUENCE</scope>
    <source>
        <strain evidence="11">QUZm001</strain>
    </source>
</reference>
<evidence type="ECO:0000256" key="4">
    <source>
        <dbReference type="ARBA" id="ARBA00022692"/>
    </source>
</evidence>
<evidence type="ECO:0000313" key="12">
    <source>
        <dbReference type="Proteomes" id="UP001168821"/>
    </source>
</evidence>
<evidence type="ECO:0000256" key="10">
    <source>
        <dbReference type="RuleBase" id="RU351113"/>
    </source>
</evidence>